<keyword evidence="8" id="KW-1185">Reference proteome</keyword>
<feature type="domain" description="Cdc37 Hsp90 binding" evidence="6">
    <location>
        <begin position="1"/>
        <end position="82"/>
    </location>
</feature>
<feature type="region of interest" description="Disordered" evidence="4">
    <location>
        <begin position="157"/>
        <end position="183"/>
    </location>
</feature>
<feature type="compositionally biased region" description="Acidic residues" evidence="4">
    <location>
        <begin position="165"/>
        <end position="177"/>
    </location>
</feature>
<dbReference type="Gene3D" id="6.10.140.250">
    <property type="match status" value="1"/>
</dbReference>
<dbReference type="AlphaFoldDB" id="A0A4P9YR01"/>
<proteinExistence type="inferred from homology"/>
<dbReference type="EMBL" id="KZ992367">
    <property type="protein sequence ID" value="RKP22237.1"/>
    <property type="molecule type" value="Genomic_DNA"/>
</dbReference>
<dbReference type="GO" id="GO:0051082">
    <property type="term" value="F:unfolded protein binding"/>
    <property type="evidence" value="ECO:0007669"/>
    <property type="project" value="TreeGrafter"/>
</dbReference>
<reference evidence="8" key="1">
    <citation type="journal article" date="2018" name="Nat. Microbiol.">
        <title>Leveraging single-cell genomics to expand the fungal tree of life.</title>
        <authorList>
            <person name="Ahrendt S.R."/>
            <person name="Quandt C.A."/>
            <person name="Ciobanu D."/>
            <person name="Clum A."/>
            <person name="Salamov A."/>
            <person name="Andreopoulos B."/>
            <person name="Cheng J.F."/>
            <person name="Woyke T."/>
            <person name="Pelin A."/>
            <person name="Henrissat B."/>
            <person name="Reynolds N.K."/>
            <person name="Benny G.L."/>
            <person name="Smith M.E."/>
            <person name="James T.Y."/>
            <person name="Grigoriev I.V."/>
        </authorList>
    </citation>
    <scope>NUCLEOTIDE SEQUENCE [LARGE SCALE GENOMIC DNA]</scope>
    <source>
        <strain evidence="8">Benny S71-1</strain>
    </source>
</reference>
<dbReference type="SMART" id="SM01069">
    <property type="entry name" value="CDC37_C"/>
    <property type="match status" value="1"/>
</dbReference>
<dbReference type="SUPFAM" id="SSF101391">
    <property type="entry name" value="Hsp90 co-chaperone CDC37"/>
    <property type="match status" value="1"/>
</dbReference>
<dbReference type="GO" id="GO:0050821">
    <property type="term" value="P:protein stabilization"/>
    <property type="evidence" value="ECO:0007669"/>
    <property type="project" value="TreeGrafter"/>
</dbReference>
<evidence type="ECO:0000313" key="7">
    <source>
        <dbReference type="EMBL" id="RKP22237.1"/>
    </source>
</evidence>
<dbReference type="GO" id="GO:0051087">
    <property type="term" value="F:protein-folding chaperone binding"/>
    <property type="evidence" value="ECO:0007669"/>
    <property type="project" value="TreeGrafter"/>
</dbReference>
<evidence type="ECO:0000313" key="8">
    <source>
        <dbReference type="Proteomes" id="UP000278143"/>
    </source>
</evidence>
<keyword evidence="3" id="KW-0963">Cytoplasm</keyword>
<evidence type="ECO:0008006" key="9">
    <source>
        <dbReference type="Google" id="ProtNLM"/>
    </source>
</evidence>
<evidence type="ECO:0000256" key="2">
    <source>
        <dbReference type="ARBA" id="ARBA00006222"/>
    </source>
</evidence>
<accession>A0A4P9YR01</accession>
<feature type="region of interest" description="Disordered" evidence="4">
    <location>
        <begin position="82"/>
        <end position="107"/>
    </location>
</feature>
<dbReference type="OrthoDB" id="440202at2759"/>
<comment type="subcellular location">
    <subcellularLocation>
        <location evidence="1">Cytoplasm</location>
    </subcellularLocation>
</comment>
<evidence type="ECO:0000259" key="5">
    <source>
        <dbReference type="SMART" id="SM01069"/>
    </source>
</evidence>
<dbReference type="Gene3D" id="1.20.58.610">
    <property type="entry name" value="Cdc37, Hsp90 binding domain"/>
    <property type="match status" value="1"/>
</dbReference>
<organism evidence="7 8">
    <name type="scientific">Syncephalis pseudoplumigaleata</name>
    <dbReference type="NCBI Taxonomy" id="1712513"/>
    <lineage>
        <taxon>Eukaryota</taxon>
        <taxon>Fungi</taxon>
        <taxon>Fungi incertae sedis</taxon>
        <taxon>Zoopagomycota</taxon>
        <taxon>Zoopagomycotina</taxon>
        <taxon>Zoopagomycetes</taxon>
        <taxon>Zoopagales</taxon>
        <taxon>Piptocephalidaceae</taxon>
        <taxon>Syncephalis</taxon>
    </lineage>
</organism>
<dbReference type="PANTHER" id="PTHR12800:SF4">
    <property type="entry name" value="HSP90 CO-CHAPERONE CDC37"/>
    <property type="match status" value="1"/>
</dbReference>
<dbReference type="SMART" id="SM01070">
    <property type="entry name" value="CDC37_M"/>
    <property type="match status" value="1"/>
</dbReference>
<dbReference type="InterPro" id="IPR004918">
    <property type="entry name" value="Cdc37"/>
</dbReference>
<dbReference type="Pfam" id="PF08565">
    <property type="entry name" value="CDC37_M"/>
    <property type="match status" value="1"/>
</dbReference>
<dbReference type="InterPro" id="IPR038189">
    <property type="entry name" value="Cdc37_Hsp90-bd_sf"/>
</dbReference>
<dbReference type="Pfam" id="PF08564">
    <property type="entry name" value="CDC37_C"/>
    <property type="match status" value="1"/>
</dbReference>
<gene>
    <name evidence="7" type="ORF">SYNPS1DRAFT_26100</name>
</gene>
<evidence type="ECO:0000259" key="6">
    <source>
        <dbReference type="SMART" id="SM01070"/>
    </source>
</evidence>
<comment type="similarity">
    <text evidence="2">Belongs to the CDC37 family.</text>
</comment>
<feature type="domain" description="Cdc37 C-terminal" evidence="5">
    <location>
        <begin position="100"/>
        <end position="182"/>
    </location>
</feature>
<dbReference type="GO" id="GO:0005737">
    <property type="term" value="C:cytoplasm"/>
    <property type="evidence" value="ECO:0007669"/>
    <property type="project" value="UniProtKB-SubCell"/>
</dbReference>
<protein>
    <recommendedName>
        <fullName evidence="9">Hsp90 chaperone protein kinase-targeting subunit</fullName>
    </recommendedName>
</protein>
<evidence type="ECO:0000256" key="3">
    <source>
        <dbReference type="ARBA" id="ARBA00022490"/>
    </source>
</evidence>
<evidence type="ECO:0000256" key="1">
    <source>
        <dbReference type="ARBA" id="ARBA00004496"/>
    </source>
</evidence>
<dbReference type="InterPro" id="IPR013873">
    <property type="entry name" value="Cdc37_C"/>
</dbReference>
<dbReference type="GO" id="GO:0006457">
    <property type="term" value="P:protein folding"/>
    <property type="evidence" value="ECO:0007669"/>
    <property type="project" value="TreeGrafter"/>
</dbReference>
<name>A0A4P9YR01_9FUNG</name>
<sequence length="183" mass="20882">MAEAFTLELNGKHEKTTQYIRQAKILQYCSELGNGQYFDKFFERMLGPDPRARAVFEDDVAKTVKHIEQRCIALRKEQEEREAKRKALLDEHDPNEPIEVKVPETASDEERARVAAFQSFSAPFQHALLSGDLEKVNDVLQTMDPEEAERVLQQCNETGLLSIEESPDDAEEDDDKEAQEPAS</sequence>
<dbReference type="InterPro" id="IPR013874">
    <property type="entry name" value="Cdc37_Hsp90-bd"/>
</dbReference>
<dbReference type="Proteomes" id="UP000278143">
    <property type="component" value="Unassembled WGS sequence"/>
</dbReference>
<dbReference type="PANTHER" id="PTHR12800">
    <property type="entry name" value="CDC37-RELATED"/>
    <property type="match status" value="1"/>
</dbReference>
<evidence type="ECO:0000256" key="4">
    <source>
        <dbReference type="SAM" id="MobiDB-lite"/>
    </source>
</evidence>
<dbReference type="GO" id="GO:0031072">
    <property type="term" value="F:heat shock protein binding"/>
    <property type="evidence" value="ECO:0007669"/>
    <property type="project" value="TreeGrafter"/>
</dbReference>